<dbReference type="InterPro" id="IPR011990">
    <property type="entry name" value="TPR-like_helical_dom_sf"/>
</dbReference>
<evidence type="ECO:0000259" key="6">
    <source>
        <dbReference type="Pfam" id="PF07980"/>
    </source>
</evidence>
<dbReference type="Pfam" id="PF14322">
    <property type="entry name" value="SusD-like_3"/>
    <property type="match status" value="1"/>
</dbReference>
<dbReference type="SUPFAM" id="SSF48452">
    <property type="entry name" value="TPR-like"/>
    <property type="match status" value="1"/>
</dbReference>
<dbReference type="AlphaFoldDB" id="A0A2Z4LVJ2"/>
<dbReference type="InterPro" id="IPR033985">
    <property type="entry name" value="SusD-like_N"/>
</dbReference>
<evidence type="ECO:0000256" key="5">
    <source>
        <dbReference type="ARBA" id="ARBA00023237"/>
    </source>
</evidence>
<feature type="domain" description="SusD-like N-terminal" evidence="7">
    <location>
        <begin position="84"/>
        <end position="247"/>
    </location>
</feature>
<dbReference type="GO" id="GO:0009279">
    <property type="term" value="C:cell outer membrane"/>
    <property type="evidence" value="ECO:0007669"/>
    <property type="project" value="UniProtKB-SubCell"/>
</dbReference>
<evidence type="ECO:0000256" key="1">
    <source>
        <dbReference type="ARBA" id="ARBA00004442"/>
    </source>
</evidence>
<evidence type="ECO:0000259" key="7">
    <source>
        <dbReference type="Pfam" id="PF14322"/>
    </source>
</evidence>
<evidence type="ECO:0000313" key="8">
    <source>
        <dbReference type="EMBL" id="AWX45337.1"/>
    </source>
</evidence>
<proteinExistence type="inferred from homology"/>
<dbReference type="CDD" id="cd08977">
    <property type="entry name" value="SusD"/>
    <property type="match status" value="1"/>
</dbReference>
<keyword evidence="9" id="KW-1185">Reference proteome</keyword>
<dbReference type="RefSeq" id="WP_112378739.1">
    <property type="nucleotide sequence ID" value="NZ_CP030104.1"/>
</dbReference>
<accession>A0A2Z4LVJ2</accession>
<evidence type="ECO:0000313" key="9">
    <source>
        <dbReference type="Proteomes" id="UP000248536"/>
    </source>
</evidence>
<evidence type="ECO:0000256" key="3">
    <source>
        <dbReference type="ARBA" id="ARBA00022729"/>
    </source>
</evidence>
<keyword evidence="5" id="KW-0998">Cell outer membrane</keyword>
<dbReference type="Gene3D" id="1.10.3780.10">
    <property type="entry name" value="SusD-like"/>
    <property type="match status" value="1"/>
</dbReference>
<evidence type="ECO:0000256" key="4">
    <source>
        <dbReference type="ARBA" id="ARBA00023136"/>
    </source>
</evidence>
<evidence type="ECO:0000256" key="2">
    <source>
        <dbReference type="ARBA" id="ARBA00006275"/>
    </source>
</evidence>
<comment type="similarity">
    <text evidence="2">Belongs to the SusD family.</text>
</comment>
<dbReference type="Gene3D" id="1.25.40.390">
    <property type="match status" value="1"/>
</dbReference>
<gene>
    <name evidence="8" type="ORF">HME9304_02350</name>
</gene>
<comment type="subcellular location">
    <subcellularLocation>
        <location evidence="1">Cell outer membrane</location>
    </subcellularLocation>
</comment>
<dbReference type="Proteomes" id="UP000248536">
    <property type="component" value="Chromosome"/>
</dbReference>
<dbReference type="KEGG" id="spon:HME9304_02350"/>
<keyword evidence="4" id="KW-0472">Membrane</keyword>
<reference evidence="8 9" key="1">
    <citation type="submission" date="2018-06" db="EMBL/GenBank/DDBJ databases">
        <title>Spongiibacterium sp. HME9304 Genome sequencing and assembly.</title>
        <authorList>
            <person name="Kang H."/>
            <person name="Kim H."/>
            <person name="Joh K."/>
        </authorList>
    </citation>
    <scope>NUCLEOTIDE SEQUENCE [LARGE SCALE GENOMIC DNA]</scope>
    <source>
        <strain evidence="8 9">HME9304</strain>
    </source>
</reference>
<keyword evidence="3" id="KW-0732">Signal</keyword>
<dbReference type="InterPro" id="IPR012944">
    <property type="entry name" value="SusD_RagB_dom"/>
</dbReference>
<sequence length="537" mass="60081">MKISNIYQLFFILIMSAFINGCTDDLDDIDTININSENAFDDPQSYLQFLSKIYAGLSVTGQQGPSGQGDLIGFDEGNSQYMRTYFYLNEVTADAVKWRYDDAGLAELLVNEWTADNDVISVVYNRLIFQVTQANEFLRQTEQSVLDGRNVPADIQTDIAFYRAEARFLRALSYYHGLELFGGNIPFVTEEDLPGAFFPEQTNAVDLFNYIESELIEIADLLVPATQNDYGRADQAAAWTLLARLYLNAEVYIGENRYSDCINFCERIIAAGYTLEPNYNELFLADNNTAEGIIFPVTHDGVETQSFGYMFIMVNGTLDANINSSGDFGANTGGFAGLTCKENFVRLFEFPNDDPFQDSPDIRASFFFKDGHSLELTSPPTGSDFQEGFGYTKFRNLTSDGVPGQDNSYPDIDLPLFRLADVYLMYAEAFLRNGGGDEGTALGYVNAIRQRAYGDASGNVASLDLQFILDERGRELGWEGYRRTDLVRFGQYTGNTYLWDWKGGLENGTSIPAHFDIFPIPAGDLNANPNLDQNPDY</sequence>
<dbReference type="OrthoDB" id="5694214at2"/>
<feature type="domain" description="RagB/SusD" evidence="6">
    <location>
        <begin position="384"/>
        <end position="537"/>
    </location>
</feature>
<organism evidence="8 9">
    <name type="scientific">Flagellimonas maritima</name>
    <dbReference type="NCBI Taxonomy" id="1383885"/>
    <lineage>
        <taxon>Bacteria</taxon>
        <taxon>Pseudomonadati</taxon>
        <taxon>Bacteroidota</taxon>
        <taxon>Flavobacteriia</taxon>
        <taxon>Flavobacteriales</taxon>
        <taxon>Flavobacteriaceae</taxon>
        <taxon>Flagellimonas</taxon>
    </lineage>
</organism>
<dbReference type="Pfam" id="PF07980">
    <property type="entry name" value="SusD_RagB"/>
    <property type="match status" value="1"/>
</dbReference>
<dbReference type="EMBL" id="CP030104">
    <property type="protein sequence ID" value="AWX45337.1"/>
    <property type="molecule type" value="Genomic_DNA"/>
</dbReference>
<dbReference type="Gene3D" id="1.25.40.10">
    <property type="entry name" value="Tetratricopeptide repeat domain"/>
    <property type="match status" value="1"/>
</dbReference>
<name>A0A2Z4LVJ2_9FLAO</name>
<protein>
    <submittedName>
        <fullName evidence="8">Starch-binding protein SusD</fullName>
    </submittedName>
</protein>